<dbReference type="AlphaFoldDB" id="A0A6V8PT46"/>
<accession>A0A6V8PT46</accession>
<organism evidence="1 2">
    <name type="scientific">Candidatus Hakubella thermalkaliphila</name>
    <dbReference type="NCBI Taxonomy" id="2754717"/>
    <lineage>
        <taxon>Bacteria</taxon>
        <taxon>Bacillati</taxon>
        <taxon>Actinomycetota</taxon>
        <taxon>Actinomycetota incertae sedis</taxon>
        <taxon>Candidatus Hakubellales</taxon>
        <taxon>Candidatus Hakubellaceae</taxon>
        <taxon>Candidatus Hakubella</taxon>
    </lineage>
</organism>
<proteinExistence type="predicted"/>
<reference evidence="1 2" key="1">
    <citation type="journal article" date="2020" name="Front. Microbiol.">
        <title>Single-cell genomics of novel Actinobacteria with the Wood-Ljungdahl pathway discovered in a serpentinizing system.</title>
        <authorList>
            <person name="Merino N."/>
            <person name="Kawai M."/>
            <person name="Boyd E.S."/>
            <person name="Colman D.R."/>
            <person name="McGlynn S.E."/>
            <person name="Nealson K.H."/>
            <person name="Kurokawa K."/>
            <person name="Hongoh Y."/>
        </authorList>
    </citation>
    <scope>NUCLEOTIDE SEQUENCE [LARGE SCALE GENOMIC DNA]</scope>
    <source>
        <strain evidence="1 2">S42</strain>
    </source>
</reference>
<comment type="caution">
    <text evidence="1">The sequence shown here is derived from an EMBL/GenBank/DDBJ whole genome shotgun (WGS) entry which is preliminary data.</text>
</comment>
<dbReference type="EMBL" id="BLSA01000811">
    <property type="protein sequence ID" value="GFP33921.1"/>
    <property type="molecule type" value="Genomic_DNA"/>
</dbReference>
<sequence>AYLKMISLTTDENLIAQLRQKIEELK</sequence>
<feature type="non-terminal residue" evidence="1">
    <location>
        <position position="1"/>
    </location>
</feature>
<evidence type="ECO:0000313" key="1">
    <source>
        <dbReference type="EMBL" id="GFP33921.1"/>
    </source>
</evidence>
<name>A0A6V8PT46_9ACTN</name>
<protein>
    <submittedName>
        <fullName evidence="1">Uncharacterized protein</fullName>
    </submittedName>
</protein>
<dbReference type="Proteomes" id="UP000568877">
    <property type="component" value="Unassembled WGS sequence"/>
</dbReference>
<evidence type="ECO:0000313" key="2">
    <source>
        <dbReference type="Proteomes" id="UP000568877"/>
    </source>
</evidence>
<gene>
    <name evidence="1" type="ORF">HKBW3S42_02260</name>
</gene>